<evidence type="ECO:0000256" key="4">
    <source>
        <dbReference type="ARBA" id="ARBA00022679"/>
    </source>
</evidence>
<dbReference type="GO" id="GO:0004743">
    <property type="term" value="F:pyruvate kinase activity"/>
    <property type="evidence" value="ECO:0007669"/>
    <property type="project" value="UniProtKB-UniRule"/>
</dbReference>
<dbReference type="InterPro" id="IPR015813">
    <property type="entry name" value="Pyrv/PenolPyrv_kinase-like_dom"/>
</dbReference>
<evidence type="ECO:0000256" key="2">
    <source>
        <dbReference type="ARBA" id="ARBA00008663"/>
    </source>
</evidence>
<reference evidence="18" key="1">
    <citation type="journal article" date="2018" name="Genome Announc.">
        <title>Complete Genome Sequence of the Methanococcus maripaludis Type Strain JJ (DSM 2067), a Model for Selenoprotein Synthesis in Archaea.</title>
        <authorList>
            <person name="Poehlein A."/>
            <person name="Heym D."/>
            <person name="Quitzke V."/>
            <person name="Fersch J."/>
            <person name="Daniel R."/>
            <person name="Rother M."/>
        </authorList>
    </citation>
    <scope>NUCLEOTIDE SEQUENCE [LARGE SCALE GENOMIC DNA]</scope>
    <source>
        <strain evidence="18">DSM 2067</strain>
    </source>
</reference>
<evidence type="ECO:0000313" key="19">
    <source>
        <dbReference type="Proteomes" id="UP000567099"/>
    </source>
</evidence>
<accession>A0A2L1CB60</accession>
<evidence type="ECO:0000259" key="14">
    <source>
        <dbReference type="Pfam" id="PF00224"/>
    </source>
</evidence>
<dbReference type="Gene3D" id="2.40.33.10">
    <property type="entry name" value="PK beta-barrel domain-like"/>
    <property type="match status" value="1"/>
</dbReference>
<keyword evidence="9 13" id="KW-0460">Magnesium</keyword>
<dbReference type="InterPro" id="IPR015806">
    <property type="entry name" value="Pyrv_Knase_insert_dom_sf"/>
</dbReference>
<evidence type="ECO:0000256" key="10">
    <source>
        <dbReference type="ARBA" id="ARBA00023152"/>
    </source>
</evidence>
<dbReference type="PANTHER" id="PTHR11817">
    <property type="entry name" value="PYRUVATE KINASE"/>
    <property type="match status" value="1"/>
</dbReference>
<dbReference type="GO" id="GO:0030955">
    <property type="term" value="F:potassium ion binding"/>
    <property type="evidence" value="ECO:0007669"/>
    <property type="project" value="UniProtKB-UniRule"/>
</dbReference>
<dbReference type="GO" id="GO:0016301">
    <property type="term" value="F:kinase activity"/>
    <property type="evidence" value="ECO:0007669"/>
    <property type="project" value="UniProtKB-KW"/>
</dbReference>
<keyword evidence="11 16" id="KW-0670">Pyruvate</keyword>
<dbReference type="GO" id="GO:0000287">
    <property type="term" value="F:magnesium ion binding"/>
    <property type="evidence" value="ECO:0007669"/>
    <property type="project" value="UniProtKB-UniRule"/>
</dbReference>
<dbReference type="InterPro" id="IPR018209">
    <property type="entry name" value="Pyrv_Knase_AS"/>
</dbReference>
<reference evidence="17 19" key="3">
    <citation type="submission" date="2020-07" db="EMBL/GenBank/DDBJ databases">
        <title>Genomic Encyclopedia of Type Strains, Phase IV (KMG-V): Genome sequencing to study the core and pangenomes of soil and plant-associated prokaryotes.</title>
        <authorList>
            <person name="Whitman W."/>
        </authorList>
    </citation>
    <scope>NUCLEOTIDE SEQUENCE [LARGE SCALE GENOMIC DNA]</scope>
    <source>
        <strain evidence="17 19">C13</strain>
    </source>
</reference>
<dbReference type="Proteomes" id="UP000239462">
    <property type="component" value="Chromosome"/>
</dbReference>
<feature type="domain" description="Pyruvate kinase C-terminal" evidence="15">
    <location>
        <begin position="338"/>
        <end position="444"/>
    </location>
</feature>
<dbReference type="SUPFAM" id="SSF50800">
    <property type="entry name" value="PK beta-barrel domain-like"/>
    <property type="match status" value="1"/>
</dbReference>
<dbReference type="InterPro" id="IPR015795">
    <property type="entry name" value="Pyrv_Knase_C"/>
</dbReference>
<dbReference type="EMBL" id="CP026606">
    <property type="protein sequence ID" value="AVB76612.1"/>
    <property type="molecule type" value="Genomic_DNA"/>
</dbReference>
<proteinExistence type="inferred from homology"/>
<evidence type="ECO:0000256" key="5">
    <source>
        <dbReference type="ARBA" id="ARBA00022723"/>
    </source>
</evidence>
<dbReference type="EC" id="2.7.1.40" evidence="3 12"/>
<evidence type="ECO:0000256" key="1">
    <source>
        <dbReference type="ARBA" id="ARBA00004997"/>
    </source>
</evidence>
<dbReference type="Gene3D" id="3.20.20.60">
    <property type="entry name" value="Phosphoenolpyruvate-binding domains"/>
    <property type="match status" value="1"/>
</dbReference>
<keyword evidence="10 13" id="KW-0324">Glycolysis</keyword>
<dbReference type="UniPathway" id="UPA00109">
    <property type="reaction ID" value="UER00188"/>
</dbReference>
<dbReference type="GO" id="GO:0005524">
    <property type="term" value="F:ATP binding"/>
    <property type="evidence" value="ECO:0007669"/>
    <property type="project" value="UniProtKB-KW"/>
</dbReference>
<evidence type="ECO:0000256" key="13">
    <source>
        <dbReference type="RuleBase" id="RU000504"/>
    </source>
</evidence>
<evidence type="ECO:0000256" key="6">
    <source>
        <dbReference type="ARBA" id="ARBA00022741"/>
    </source>
</evidence>
<dbReference type="RefSeq" id="WP_104838093.1">
    <property type="nucleotide sequence ID" value="NZ_CP026606.1"/>
</dbReference>
<dbReference type="PRINTS" id="PR01050">
    <property type="entry name" value="PYRUVTKNASE"/>
</dbReference>
<dbReference type="SUPFAM" id="SSF51621">
    <property type="entry name" value="Phosphoenolpyruvate/pyruvate domain"/>
    <property type="match status" value="1"/>
</dbReference>
<evidence type="ECO:0000313" key="16">
    <source>
        <dbReference type="EMBL" id="AVB76612.1"/>
    </source>
</evidence>
<dbReference type="Proteomes" id="UP000567099">
    <property type="component" value="Unassembled WGS sequence"/>
</dbReference>
<dbReference type="Pfam" id="PF00224">
    <property type="entry name" value="PK"/>
    <property type="match status" value="1"/>
</dbReference>
<dbReference type="Gene3D" id="3.40.1380.20">
    <property type="entry name" value="Pyruvate kinase, C-terminal domain"/>
    <property type="match status" value="1"/>
</dbReference>
<keyword evidence="7 13" id="KW-0418">Kinase</keyword>
<dbReference type="InterPro" id="IPR011037">
    <property type="entry name" value="Pyrv_Knase-like_insert_dom_sf"/>
</dbReference>
<dbReference type="InterPro" id="IPR015793">
    <property type="entry name" value="Pyrv_Knase_brl"/>
</dbReference>
<protein>
    <recommendedName>
        <fullName evidence="3 12">Pyruvate kinase</fullName>
        <ecNumber evidence="3 12">2.7.1.40</ecNumber>
    </recommendedName>
</protein>
<sequence length="447" mass="49880">MVEKSTEYRKTKILVTMGPSLEGTFEKSLEFIDGIRFNMSHANIESIEKYLDTLNEKNIAKLMDLKGNKIRIKKSNFSELIENQVVKLGKDILISYIPECIKKGQNILINDGKIKLIVESVEKDITARVLVGGHIKEKMGVNFPEGCFPNDLTDEDIKNVKFAVENEFEYIALSFVRSETDILNLKNLIKEYSGNCSVIAKIETKEGLKNIDEILNHSDGVMIARGDLGVEVAIEYLPIIQKNIIKLANEKGKLVITATQMLDSMVNNPYPTRAEVTDVANAIFDGTDCLMLSNETTIGKYPIDSIKTLDNIAKVSEGDISKFKQEIEFEEHSIYSGIAYAVEALSKKLNPKIVITPTTSGKTPLRISKFRFSSPIIALAPENIVFRKLRLVWGVIPKKIDEIGDVDEVLEISKKIAKNIIGSGIYVVTLGHPKGEKKTNVIKVESI</sequence>
<evidence type="ECO:0000256" key="3">
    <source>
        <dbReference type="ARBA" id="ARBA00012142"/>
    </source>
</evidence>
<comment type="catalytic activity">
    <reaction evidence="13">
        <text>pyruvate + ATP = phosphoenolpyruvate + ADP + H(+)</text>
        <dbReference type="Rhea" id="RHEA:18157"/>
        <dbReference type="ChEBI" id="CHEBI:15361"/>
        <dbReference type="ChEBI" id="CHEBI:15378"/>
        <dbReference type="ChEBI" id="CHEBI:30616"/>
        <dbReference type="ChEBI" id="CHEBI:58702"/>
        <dbReference type="ChEBI" id="CHEBI:456216"/>
        <dbReference type="EC" id="2.7.1.40"/>
    </reaction>
</comment>
<evidence type="ECO:0000256" key="11">
    <source>
        <dbReference type="ARBA" id="ARBA00023317"/>
    </source>
</evidence>
<feature type="domain" description="Pyruvate kinase barrel" evidence="14">
    <location>
        <begin position="9"/>
        <end position="306"/>
    </location>
</feature>
<dbReference type="Pfam" id="PF02887">
    <property type="entry name" value="PK_C"/>
    <property type="match status" value="1"/>
</dbReference>
<evidence type="ECO:0000313" key="17">
    <source>
        <dbReference type="EMBL" id="MBA2863121.1"/>
    </source>
</evidence>
<evidence type="ECO:0000313" key="18">
    <source>
        <dbReference type="Proteomes" id="UP000239462"/>
    </source>
</evidence>
<dbReference type="EMBL" id="JACDUO010000001">
    <property type="protein sequence ID" value="MBA2863121.1"/>
    <property type="molecule type" value="Genomic_DNA"/>
</dbReference>
<dbReference type="AlphaFoldDB" id="A0A2L1CB60"/>
<keyword evidence="8" id="KW-0067">ATP-binding</keyword>
<evidence type="ECO:0000256" key="7">
    <source>
        <dbReference type="ARBA" id="ARBA00022777"/>
    </source>
</evidence>
<comment type="pathway">
    <text evidence="1 13">Carbohydrate degradation; glycolysis; pyruvate from D-glyceraldehyde 3-phosphate: step 5/5.</text>
</comment>
<reference evidence="16" key="2">
    <citation type="submission" date="2018-02" db="EMBL/GenBank/DDBJ databases">
        <title>Complete genome sequence of the Methanococcus maripaludis type strain JJ (DSM 2067), a model for selenoprotein synthesis in Archaea.</title>
        <authorList>
            <person name="Poehlein A."/>
            <person name="Heym D."/>
            <person name="Quitzke V."/>
            <person name="Fersch J."/>
            <person name="Daniel R."/>
            <person name="Rother M."/>
        </authorList>
    </citation>
    <scope>NUCLEOTIDE SEQUENCE [LARGE SCALE GENOMIC DNA]</scope>
    <source>
        <strain evidence="16">DSM 2067</strain>
    </source>
</reference>
<dbReference type="SUPFAM" id="SSF52935">
    <property type="entry name" value="PK C-terminal domain-like"/>
    <property type="match status" value="1"/>
</dbReference>
<dbReference type="InterPro" id="IPR001697">
    <property type="entry name" value="Pyr_Knase"/>
</dbReference>
<dbReference type="GeneID" id="36102318"/>
<name>A0A2L1CB60_METMI</name>
<keyword evidence="6" id="KW-0547">Nucleotide-binding</keyword>
<gene>
    <name evidence="16" type="primary">pyk</name>
    <name evidence="17" type="ORF">HNP94_000121</name>
    <name evidence="16" type="ORF">MMJJ_12310</name>
</gene>
<evidence type="ECO:0000256" key="8">
    <source>
        <dbReference type="ARBA" id="ARBA00022840"/>
    </source>
</evidence>
<dbReference type="InterPro" id="IPR036918">
    <property type="entry name" value="Pyrv_Knase_C_sf"/>
</dbReference>
<dbReference type="InterPro" id="IPR040442">
    <property type="entry name" value="Pyrv_kinase-like_dom_sf"/>
</dbReference>
<organism evidence="16 18">
    <name type="scientific">Methanococcus maripaludis</name>
    <name type="common">Methanococcus deltae</name>
    <dbReference type="NCBI Taxonomy" id="39152"/>
    <lineage>
        <taxon>Archaea</taxon>
        <taxon>Methanobacteriati</taxon>
        <taxon>Methanobacteriota</taxon>
        <taxon>Methanomada group</taxon>
        <taxon>Methanococci</taxon>
        <taxon>Methanococcales</taxon>
        <taxon>Methanococcaceae</taxon>
        <taxon>Methanococcus</taxon>
    </lineage>
</organism>
<keyword evidence="4 13" id="KW-0808">Transferase</keyword>
<dbReference type="PROSITE" id="PS00110">
    <property type="entry name" value="PYRUVATE_KINASE"/>
    <property type="match status" value="1"/>
</dbReference>
<keyword evidence="5" id="KW-0479">Metal-binding</keyword>
<evidence type="ECO:0000259" key="15">
    <source>
        <dbReference type="Pfam" id="PF02887"/>
    </source>
</evidence>
<comment type="similarity">
    <text evidence="2 13">Belongs to the pyruvate kinase family.</text>
</comment>
<evidence type="ECO:0000256" key="12">
    <source>
        <dbReference type="NCBIfam" id="TIGR01064"/>
    </source>
</evidence>
<dbReference type="NCBIfam" id="TIGR01064">
    <property type="entry name" value="pyruv_kin"/>
    <property type="match status" value="1"/>
</dbReference>
<dbReference type="KEGG" id="mmad:MMJJ_12310"/>
<evidence type="ECO:0000256" key="9">
    <source>
        <dbReference type="ARBA" id="ARBA00022842"/>
    </source>
</evidence>